<dbReference type="InterPro" id="IPR019292">
    <property type="entry name" value="McrC"/>
</dbReference>
<dbReference type="InterPro" id="IPR014407">
    <property type="entry name" value="McrC_bac"/>
</dbReference>
<dbReference type="AlphaFoldDB" id="A0A502GM80"/>
<reference evidence="1 2" key="1">
    <citation type="journal article" date="2019" name="Environ. Microbiol.">
        <title>Species interactions and distinct microbial communities in high Arctic permafrost affected cryosols are associated with the CH4 and CO2 gas fluxes.</title>
        <authorList>
            <person name="Altshuler I."/>
            <person name="Hamel J."/>
            <person name="Turney S."/>
            <person name="Magnuson E."/>
            <person name="Levesque R."/>
            <person name="Greer C."/>
            <person name="Whyte L.G."/>
        </authorList>
    </citation>
    <scope>NUCLEOTIDE SEQUENCE [LARGE SCALE GENOMIC DNA]</scope>
    <source>
        <strain evidence="1 2">S9.2P</strain>
    </source>
</reference>
<name>A0A502GM80_9BACT</name>
<protein>
    <recommendedName>
        <fullName evidence="3">5-methylcytosine-specific restriction endonuclease system specificity protein McrC</fullName>
    </recommendedName>
</protein>
<gene>
    <name evidence="1" type="ORF">EAH73_17715</name>
</gene>
<sequence>MAPTVPLATLYYLLCYAWNRLPEPADGAPGGPAPFHRPLELLTQLLLQATRRLLRTGLPLAFEEHEEVLGTLRGRVELGPSLARGLLPQGRAVCRFAELGPDAPLARLLAATLSALAARPALPVALRREVQHLRRLLPGAPVGAADAPSAALFGALHRLRWGGEAAFALHLCELLWRHALPAPGAPGRGRVRDFRRDEPLMARLFEQFVRNFYRREQRQYRVFAETIAWQAQAAAPADLDLLPTMLTDTTLESPARKIILDTKYYAAALRPRYDRPRLIAPHLYQLFAYLQNQAPAPGQALEGILLYPAAPAAAAPPLDARYTLGPHPVRVATLNLHQPWPGIAADLLALVA</sequence>
<dbReference type="RefSeq" id="WP_140468785.1">
    <property type="nucleotide sequence ID" value="NZ_RCYZ01000008.1"/>
</dbReference>
<dbReference type="OrthoDB" id="9786961at2"/>
<dbReference type="PANTHER" id="PTHR38733">
    <property type="entry name" value="PROTEIN MCRC"/>
    <property type="match status" value="1"/>
</dbReference>
<dbReference type="Proteomes" id="UP000317646">
    <property type="component" value="Unassembled WGS sequence"/>
</dbReference>
<dbReference type="PANTHER" id="PTHR38733:SF1">
    <property type="entry name" value="TYPE IV METHYL-DIRECTED RESTRICTION ENZYME ECOKMCRBC"/>
    <property type="match status" value="1"/>
</dbReference>
<dbReference type="EMBL" id="RCYZ01000008">
    <property type="protein sequence ID" value="TPG62905.1"/>
    <property type="molecule type" value="Genomic_DNA"/>
</dbReference>
<keyword evidence="2" id="KW-1185">Reference proteome</keyword>
<proteinExistence type="predicted"/>
<evidence type="ECO:0000313" key="2">
    <source>
        <dbReference type="Proteomes" id="UP000317646"/>
    </source>
</evidence>
<organism evidence="1 2">
    <name type="scientific">Hymenobacter nivis</name>
    <dbReference type="NCBI Taxonomy" id="1850093"/>
    <lineage>
        <taxon>Bacteria</taxon>
        <taxon>Pseudomonadati</taxon>
        <taxon>Bacteroidota</taxon>
        <taxon>Cytophagia</taxon>
        <taxon>Cytophagales</taxon>
        <taxon>Hymenobacteraceae</taxon>
        <taxon>Hymenobacter</taxon>
    </lineage>
</organism>
<accession>A0A502GM80</accession>
<evidence type="ECO:0000313" key="1">
    <source>
        <dbReference type="EMBL" id="TPG62905.1"/>
    </source>
</evidence>
<dbReference type="GO" id="GO:0009307">
    <property type="term" value="P:DNA restriction-modification system"/>
    <property type="evidence" value="ECO:0007669"/>
    <property type="project" value="InterPro"/>
</dbReference>
<dbReference type="Pfam" id="PF10117">
    <property type="entry name" value="McrBC"/>
    <property type="match status" value="1"/>
</dbReference>
<comment type="caution">
    <text evidence="1">The sequence shown here is derived from an EMBL/GenBank/DDBJ whole genome shotgun (WGS) entry which is preliminary data.</text>
</comment>
<evidence type="ECO:0008006" key="3">
    <source>
        <dbReference type="Google" id="ProtNLM"/>
    </source>
</evidence>
<dbReference type="PIRSF" id="PIRSF003109">
    <property type="entry name" value="McrC"/>
    <property type="match status" value="1"/>
</dbReference>